<sequence length="139" mass="14914">MRTLIFSTVVSCLTLIQPALAQQGGSLDLELNNSVQHDGVCRLSFMVRNGLTVPVKDVGLEVVLLNKDGLAQDFMMLRTGELIKGKRRVRQFDLPDVSCGDIGEILINDVADCQGEGLSPANCLAVLSASSRTSIKLGL</sequence>
<evidence type="ECO:0000256" key="1">
    <source>
        <dbReference type="SAM" id="SignalP"/>
    </source>
</evidence>
<evidence type="ECO:0000313" key="3">
    <source>
        <dbReference type="Proteomes" id="UP000219439"/>
    </source>
</evidence>
<keyword evidence="1" id="KW-0732">Signal</keyword>
<name>A0A285PFT1_9HYPH</name>
<feature type="chain" id="PRO_5012199686" description="Tat pathway signal sequence domain protein" evidence="1">
    <location>
        <begin position="22"/>
        <end position="139"/>
    </location>
</feature>
<dbReference type="OrthoDB" id="7707524at2"/>
<gene>
    <name evidence="2" type="ORF">SAMN06265368_3701</name>
</gene>
<evidence type="ECO:0000313" key="2">
    <source>
        <dbReference type="EMBL" id="SNZ20595.1"/>
    </source>
</evidence>
<organism evidence="2 3">
    <name type="scientific">Cohaesibacter gelatinilyticus</name>
    <dbReference type="NCBI Taxonomy" id="372072"/>
    <lineage>
        <taxon>Bacteria</taxon>
        <taxon>Pseudomonadati</taxon>
        <taxon>Pseudomonadota</taxon>
        <taxon>Alphaproteobacteria</taxon>
        <taxon>Hyphomicrobiales</taxon>
        <taxon>Cohaesibacteraceae</taxon>
    </lineage>
</organism>
<evidence type="ECO:0008006" key="4">
    <source>
        <dbReference type="Google" id="ProtNLM"/>
    </source>
</evidence>
<reference evidence="2 3" key="1">
    <citation type="submission" date="2017-09" db="EMBL/GenBank/DDBJ databases">
        <authorList>
            <person name="Ehlers B."/>
            <person name="Leendertz F.H."/>
        </authorList>
    </citation>
    <scope>NUCLEOTIDE SEQUENCE [LARGE SCALE GENOMIC DNA]</scope>
    <source>
        <strain evidence="2 3">DSM 18289</strain>
    </source>
</reference>
<accession>A0A285PFT1</accession>
<dbReference type="RefSeq" id="WP_097154962.1">
    <property type="nucleotide sequence ID" value="NZ_OBEL01000005.1"/>
</dbReference>
<keyword evidence="3" id="KW-1185">Reference proteome</keyword>
<protein>
    <recommendedName>
        <fullName evidence="4">Tat pathway signal sequence domain protein</fullName>
    </recommendedName>
</protein>
<dbReference type="AlphaFoldDB" id="A0A285PFT1"/>
<proteinExistence type="predicted"/>
<feature type="signal peptide" evidence="1">
    <location>
        <begin position="1"/>
        <end position="21"/>
    </location>
</feature>
<dbReference type="Proteomes" id="UP000219439">
    <property type="component" value="Unassembled WGS sequence"/>
</dbReference>
<dbReference type="EMBL" id="OBEL01000005">
    <property type="protein sequence ID" value="SNZ20595.1"/>
    <property type="molecule type" value="Genomic_DNA"/>
</dbReference>